<dbReference type="SUPFAM" id="SSF109709">
    <property type="entry name" value="KorB DNA-binding domain-like"/>
    <property type="match status" value="1"/>
</dbReference>
<gene>
    <name evidence="2" type="ORF">A2172_02260</name>
</gene>
<dbReference type="SUPFAM" id="SSF110849">
    <property type="entry name" value="ParB/Sulfiredoxin"/>
    <property type="match status" value="1"/>
</dbReference>
<reference evidence="2 3" key="1">
    <citation type="journal article" date="2016" name="Nat. Commun.">
        <title>Thousands of microbial genomes shed light on interconnected biogeochemical processes in an aquifer system.</title>
        <authorList>
            <person name="Anantharaman K."/>
            <person name="Brown C.T."/>
            <person name="Hug L.A."/>
            <person name="Sharon I."/>
            <person name="Castelle C.J."/>
            <person name="Probst A.J."/>
            <person name="Thomas B.C."/>
            <person name="Singh A."/>
            <person name="Wilkins M.J."/>
            <person name="Karaoz U."/>
            <person name="Brodie E.L."/>
            <person name="Williams K.H."/>
            <person name="Hubbard S.S."/>
            <person name="Banfield J.F."/>
        </authorList>
    </citation>
    <scope>NUCLEOTIDE SEQUENCE [LARGE SCALE GENOMIC DNA]</scope>
</reference>
<dbReference type="STRING" id="1802593.A2172_02260"/>
<dbReference type="EMBL" id="MHCP01000028">
    <property type="protein sequence ID" value="OGY23180.1"/>
    <property type="molecule type" value="Genomic_DNA"/>
</dbReference>
<dbReference type="Gene3D" id="3.90.1530.30">
    <property type="match status" value="1"/>
</dbReference>
<proteinExistence type="predicted"/>
<feature type="region of interest" description="Disordered" evidence="1">
    <location>
        <begin position="404"/>
        <end position="433"/>
    </location>
</feature>
<dbReference type="Gene3D" id="1.10.10.2830">
    <property type="match status" value="1"/>
</dbReference>
<organism evidence="2 3">
    <name type="scientific">Candidatus Woykebacteria bacterium RBG_13_40_15</name>
    <dbReference type="NCBI Taxonomy" id="1802593"/>
    <lineage>
        <taxon>Bacteria</taxon>
        <taxon>Candidatus Woykeibacteriota</taxon>
    </lineage>
</organism>
<dbReference type="Proteomes" id="UP000176631">
    <property type="component" value="Unassembled WGS sequence"/>
</dbReference>
<dbReference type="InterPro" id="IPR036086">
    <property type="entry name" value="ParB/Sulfiredoxin_sf"/>
</dbReference>
<dbReference type="PANTHER" id="PTHR33375">
    <property type="entry name" value="CHROMOSOME-PARTITIONING PROTEIN PARB-RELATED"/>
    <property type="match status" value="1"/>
</dbReference>
<accession>A0A1G1W6H2</accession>
<evidence type="ECO:0000313" key="3">
    <source>
        <dbReference type="Proteomes" id="UP000176631"/>
    </source>
</evidence>
<name>A0A1G1W6H2_9BACT</name>
<dbReference type="InterPro" id="IPR050336">
    <property type="entry name" value="Chromosome_partition/occlusion"/>
</dbReference>
<comment type="caution">
    <text evidence="2">The sequence shown here is derived from an EMBL/GenBank/DDBJ whole genome shotgun (WGS) entry which is preliminary data.</text>
</comment>
<dbReference type="GO" id="GO:0005694">
    <property type="term" value="C:chromosome"/>
    <property type="evidence" value="ECO:0007669"/>
    <property type="project" value="TreeGrafter"/>
</dbReference>
<dbReference type="GO" id="GO:0007059">
    <property type="term" value="P:chromosome segregation"/>
    <property type="evidence" value="ECO:0007669"/>
    <property type="project" value="TreeGrafter"/>
</dbReference>
<dbReference type="PANTHER" id="PTHR33375:SF1">
    <property type="entry name" value="CHROMOSOME-PARTITIONING PROTEIN PARB-RELATED"/>
    <property type="match status" value="1"/>
</dbReference>
<dbReference type="AlphaFoldDB" id="A0A1G1W6H2"/>
<evidence type="ECO:0008006" key="4">
    <source>
        <dbReference type="Google" id="ProtNLM"/>
    </source>
</evidence>
<feature type="compositionally biased region" description="Basic and acidic residues" evidence="1">
    <location>
        <begin position="404"/>
        <end position="418"/>
    </location>
</feature>
<sequence length="433" mass="49102">MAKKKAAGQPPNEADFTFPEQDTKLDFRVINTVSQPRKEFPDIRELADSIARHGLLYPLVILKLDEEQCRKYLGNLNAIWESEHCIEELTVVREGKKRIFYLLLAGERRLRAYRHLWKKGCSDCLEVYGKEKRGTCFRRHISVEGMIPTRICENMPIHEALILQMIENTSRVQLSLNDEARGLAYLYRTFRMADPALTVKDFARHFGRGETTVRSALRFCKLPPEIQGAVDNGNDYGKLEFGIAVQLARLQEHGCDEEELLHRMKTAQLDRTTVPDFRQSVTSYLQFLRGQGCLFDSDVSRRLAALGQHKQIVERHILGALYTQLQYMLTVIRLFENGDLGMEDSPFSVRSPVKVYLRVVQTLAQALPHMRQFLPEKDLAMIGATLAEGLEVTRILEAALAEAKETGTEAPGPEEKEVGIPVGAPGGNLHQQD</sequence>
<evidence type="ECO:0000313" key="2">
    <source>
        <dbReference type="EMBL" id="OGY23180.1"/>
    </source>
</evidence>
<evidence type="ECO:0000256" key="1">
    <source>
        <dbReference type="SAM" id="MobiDB-lite"/>
    </source>
</evidence>
<protein>
    <recommendedName>
        <fullName evidence="4">ParB/Sulfiredoxin domain-containing protein</fullName>
    </recommendedName>
</protein>